<sequence length="319" mass="37166">MTASDATRIAINLWLDIIQYHRQGDSLGEIERWLTDKRSKSNRDYWEQYPRRCYRFRAGTEKPGKKFIDRVESKVPGTKRVIQHPLWWVLDNPEPNLESVHQQMRELEPNVYRRLFQKSPKHGPSPRRTLRTPFQIGNIGRISNLDALAGLLLLLRETELSNQQGYNLECQEQILELLERLSSFSPYNAIAEPLSELIIERFLKPDPVSKNASPTKAADIQRKAFENALTIRAAMQQGYISSSPQDQLDFLYRLQLERSRYKPPDPQFDLFPIRLCSYTSEPCRSKQHRQVDSNSRAVQVRQYTQLRALDGFAHCTGHT</sequence>
<dbReference type="EMBL" id="CP098023">
    <property type="protein sequence ID" value="WKD51045.1"/>
    <property type="molecule type" value="Genomic_DNA"/>
</dbReference>
<organism evidence="1 2">
    <name type="scientific">Microbulbifer spongiae</name>
    <dbReference type="NCBI Taxonomy" id="2944933"/>
    <lineage>
        <taxon>Bacteria</taxon>
        <taxon>Pseudomonadati</taxon>
        <taxon>Pseudomonadota</taxon>
        <taxon>Gammaproteobacteria</taxon>
        <taxon>Cellvibrionales</taxon>
        <taxon>Microbulbiferaceae</taxon>
        <taxon>Microbulbifer</taxon>
    </lineage>
</organism>
<reference evidence="1 2" key="1">
    <citation type="submission" date="2022-05" db="EMBL/GenBank/DDBJ databases">
        <title>Microbulbifer sp. nov., isolated from sponge.</title>
        <authorList>
            <person name="Gao L."/>
        </authorList>
    </citation>
    <scope>NUCLEOTIDE SEQUENCE [LARGE SCALE GENOMIC DNA]</scope>
    <source>
        <strain evidence="1 2">MI-G</strain>
    </source>
</reference>
<protein>
    <submittedName>
        <fullName evidence="1">Uncharacterized protein</fullName>
    </submittedName>
</protein>
<keyword evidence="2" id="KW-1185">Reference proteome</keyword>
<name>A0ABY9EDI8_9GAMM</name>
<gene>
    <name evidence="1" type="ORF">M8T91_06385</name>
</gene>
<proteinExistence type="predicted"/>
<evidence type="ECO:0000313" key="2">
    <source>
        <dbReference type="Proteomes" id="UP001321520"/>
    </source>
</evidence>
<dbReference type="RefSeq" id="WP_301417938.1">
    <property type="nucleotide sequence ID" value="NZ_CP098023.1"/>
</dbReference>
<dbReference type="Proteomes" id="UP001321520">
    <property type="component" value="Chromosome"/>
</dbReference>
<accession>A0ABY9EDI8</accession>
<evidence type="ECO:0000313" key="1">
    <source>
        <dbReference type="EMBL" id="WKD51045.1"/>
    </source>
</evidence>